<evidence type="ECO:0000256" key="1">
    <source>
        <dbReference type="SAM" id="Phobius"/>
    </source>
</evidence>
<sequence length="256" mass="28466">MNRIYSKVALDMFIMQGTWAFGFMTILFFIQSGKIVLSLFNDKSVNTYFDSLFFTSNIVMLVVGIISAVGVLSHYVGNGVTRKDFFKGTMIGTIGLSIVMPIVGTIVSSLLNFIVKLINMQVEIKPYDGLINEPDGNIISDIILSVIFTPYEDPIGNWLLAIFILAINMFTYYVAGWLIGAAFGRFGIFGILSIIFAFILIFIEDILISKGLGLPVPSFMQNVEVPFILSVIGTVVLLAVFCWIIRQLTKRIIVKL</sequence>
<dbReference type="RefSeq" id="WP_052125999.1">
    <property type="nucleotide sequence ID" value="NZ_AVCZ01000001.1"/>
</dbReference>
<reference evidence="2 3" key="1">
    <citation type="submission" date="2014-02" db="EMBL/GenBank/DDBJ databases">
        <title>Draft genome sequence of Lysinibacillus massiliensis CCUG 49529.</title>
        <authorList>
            <person name="Zhang F."/>
            <person name="Wang G."/>
            <person name="Zhang L."/>
        </authorList>
    </citation>
    <scope>NUCLEOTIDE SEQUENCE [LARGE SCALE GENOMIC DNA]</scope>
    <source>
        <strain evidence="2 3">CCUG 49529</strain>
    </source>
</reference>
<feature type="transmembrane region" description="Helical" evidence="1">
    <location>
        <begin position="227"/>
        <end position="245"/>
    </location>
</feature>
<keyword evidence="1" id="KW-0812">Transmembrane</keyword>
<name>A0A0A3J9E1_9BACL</name>
<evidence type="ECO:0000313" key="3">
    <source>
        <dbReference type="Proteomes" id="UP000030595"/>
    </source>
</evidence>
<feature type="transmembrane region" description="Helical" evidence="1">
    <location>
        <begin position="158"/>
        <end position="179"/>
    </location>
</feature>
<dbReference type="AlphaFoldDB" id="A0A0A3J9E1"/>
<feature type="transmembrane region" description="Helical" evidence="1">
    <location>
        <begin position="186"/>
        <end position="207"/>
    </location>
</feature>
<proteinExistence type="predicted"/>
<feature type="transmembrane region" description="Helical" evidence="1">
    <location>
        <begin position="12"/>
        <end position="32"/>
    </location>
</feature>
<dbReference type="Proteomes" id="UP000030595">
    <property type="component" value="Unassembled WGS sequence"/>
</dbReference>
<comment type="caution">
    <text evidence="2">The sequence shown here is derived from an EMBL/GenBank/DDBJ whole genome shotgun (WGS) entry which is preliminary data.</text>
</comment>
<feature type="transmembrane region" description="Helical" evidence="1">
    <location>
        <begin position="89"/>
        <end position="115"/>
    </location>
</feature>
<dbReference type="OrthoDB" id="2388713at2"/>
<feature type="transmembrane region" description="Helical" evidence="1">
    <location>
        <begin position="52"/>
        <end position="77"/>
    </location>
</feature>
<protein>
    <submittedName>
        <fullName evidence="2">Uncharacterized protein</fullName>
    </submittedName>
</protein>
<accession>A0A0A3J9E1</accession>
<keyword evidence="1" id="KW-0472">Membrane</keyword>
<keyword evidence="1" id="KW-1133">Transmembrane helix</keyword>
<organism evidence="2 3">
    <name type="scientific">Ureibacillus massiliensis 4400831 = CIP 108448 = CCUG 49529</name>
    <dbReference type="NCBI Taxonomy" id="1211035"/>
    <lineage>
        <taxon>Bacteria</taxon>
        <taxon>Bacillati</taxon>
        <taxon>Bacillota</taxon>
        <taxon>Bacilli</taxon>
        <taxon>Bacillales</taxon>
        <taxon>Caryophanaceae</taxon>
        <taxon>Ureibacillus</taxon>
    </lineage>
</organism>
<evidence type="ECO:0000313" key="2">
    <source>
        <dbReference type="EMBL" id="KGR92390.1"/>
    </source>
</evidence>
<keyword evidence="3" id="KW-1185">Reference proteome</keyword>
<dbReference type="EMBL" id="JPVQ01000001">
    <property type="protein sequence ID" value="KGR92390.1"/>
    <property type="molecule type" value="Genomic_DNA"/>
</dbReference>
<gene>
    <name evidence="2" type="ORF">CD30_00835</name>
</gene>
<dbReference type="eggNOG" id="ENOG5032SZV">
    <property type="taxonomic scope" value="Bacteria"/>
</dbReference>